<evidence type="ECO:0000256" key="1">
    <source>
        <dbReference type="ARBA" id="ARBA00022676"/>
    </source>
</evidence>
<accession>A0A9W8VAP0</accession>
<dbReference type="PANTHER" id="PTHR48043">
    <property type="entry name" value="EG:EG0003.4 PROTEIN-RELATED"/>
    <property type="match status" value="1"/>
</dbReference>
<dbReference type="AlphaFoldDB" id="A0A9W8VAP0"/>
<dbReference type="InterPro" id="IPR010610">
    <property type="entry name" value="EryCIII-like_C"/>
</dbReference>
<protein>
    <recommendedName>
        <fullName evidence="4">Erythromycin biosynthesis protein CIII-like C-terminal domain-containing protein</fullName>
    </recommendedName>
</protein>
<evidence type="ECO:0000259" key="4">
    <source>
        <dbReference type="Pfam" id="PF06722"/>
    </source>
</evidence>
<comment type="caution">
    <text evidence="5">The sequence shown here is derived from an EMBL/GenBank/DDBJ whole genome shotgun (WGS) entry which is preliminary data.</text>
</comment>
<keyword evidence="3" id="KW-0732">Signal</keyword>
<feature type="domain" description="Erythromycin biosynthesis protein CIII-like C-terminal" evidence="4">
    <location>
        <begin position="402"/>
        <end position="484"/>
    </location>
</feature>
<feature type="chain" id="PRO_5040880448" description="Erythromycin biosynthesis protein CIII-like C-terminal domain-containing protein" evidence="3">
    <location>
        <begin position="25"/>
        <end position="519"/>
    </location>
</feature>
<dbReference type="GO" id="GO:0008194">
    <property type="term" value="F:UDP-glycosyltransferase activity"/>
    <property type="evidence" value="ECO:0007669"/>
    <property type="project" value="TreeGrafter"/>
</dbReference>
<dbReference type="InterPro" id="IPR050271">
    <property type="entry name" value="UDP-glycosyltransferase"/>
</dbReference>
<dbReference type="Proteomes" id="UP001152049">
    <property type="component" value="Unassembled WGS sequence"/>
</dbReference>
<keyword evidence="6" id="KW-1185">Reference proteome</keyword>
<keyword evidence="2" id="KW-0808">Transferase</keyword>
<sequence length="519" mass="58216">MLSRRQVLAAIFTVLLSIFYFRGSQQPPPPITGRKDVVLFISESSLGLANAPLAAAESLLERHPSVEVHFASFKRLKSRVERMSVTATTHNKAARPITWHEIPYEDMAIGVLTRWGNMTGFITRPGLAGVDEFMDIIELLMAPLDLNDHWGTYQYLMQVIKEVDPAVIVIDTIFRPAIEVTEDLNRKRIILSPNGVDMLPEKQPWLSMLWKYPELGSGFPYPMAWSQVPENTYLIYRKIRKVLFSPWLNDKRKFLREKGIKNPIDASSMTPPGVPWLTMSFPEASIPMLTPPKDVISCGPVILNLEPAEKQDPELAKWLSQAPTILVNLGSMYVFTEEKARTLANSFFPIFTKTNAQILWKIQKVSDYNNSFLEPLKQYIDNGRLRVEPWIETDMASILLTGNIAVSVHHAGSNLFHETILAGVPHVVLPQWFDCYNIAASAQYLGIGVWPGRELAPDWDSAIIGEAIVKVMSDETMRQKAQDLGKIARTYGGQKMAADIIANAAAEVETVEKADGSDL</sequence>
<name>A0A9W8VAP0_9HYPO</name>
<evidence type="ECO:0000256" key="3">
    <source>
        <dbReference type="SAM" id="SignalP"/>
    </source>
</evidence>
<gene>
    <name evidence="5" type="ORF">NW762_011148</name>
</gene>
<organism evidence="5 6">
    <name type="scientific">Fusarium torreyae</name>
    <dbReference type="NCBI Taxonomy" id="1237075"/>
    <lineage>
        <taxon>Eukaryota</taxon>
        <taxon>Fungi</taxon>
        <taxon>Dikarya</taxon>
        <taxon>Ascomycota</taxon>
        <taxon>Pezizomycotina</taxon>
        <taxon>Sordariomycetes</taxon>
        <taxon>Hypocreomycetidae</taxon>
        <taxon>Hypocreales</taxon>
        <taxon>Nectriaceae</taxon>
        <taxon>Fusarium</taxon>
    </lineage>
</organism>
<dbReference type="PANTHER" id="PTHR48043:SF145">
    <property type="entry name" value="FI06409P-RELATED"/>
    <property type="match status" value="1"/>
</dbReference>
<keyword evidence="1" id="KW-0328">Glycosyltransferase</keyword>
<dbReference type="OrthoDB" id="407298at2759"/>
<dbReference type="Pfam" id="PF06722">
    <property type="entry name" value="EryCIII-like_C"/>
    <property type="match status" value="1"/>
</dbReference>
<dbReference type="Gene3D" id="3.40.50.2000">
    <property type="entry name" value="Glycogen Phosphorylase B"/>
    <property type="match status" value="1"/>
</dbReference>
<evidence type="ECO:0000256" key="2">
    <source>
        <dbReference type="ARBA" id="ARBA00022679"/>
    </source>
</evidence>
<dbReference type="SUPFAM" id="SSF53756">
    <property type="entry name" value="UDP-Glycosyltransferase/glycogen phosphorylase"/>
    <property type="match status" value="1"/>
</dbReference>
<evidence type="ECO:0000313" key="6">
    <source>
        <dbReference type="Proteomes" id="UP001152049"/>
    </source>
</evidence>
<feature type="signal peptide" evidence="3">
    <location>
        <begin position="1"/>
        <end position="24"/>
    </location>
</feature>
<dbReference type="EMBL" id="JAOQAZ010000027">
    <property type="protein sequence ID" value="KAJ4251851.1"/>
    <property type="molecule type" value="Genomic_DNA"/>
</dbReference>
<reference evidence="5" key="1">
    <citation type="submission" date="2022-09" db="EMBL/GenBank/DDBJ databases">
        <title>Fusarium specimens isolated from Avocado Roots.</title>
        <authorList>
            <person name="Stajich J."/>
            <person name="Roper C."/>
            <person name="Heimlech-Rivalta G."/>
        </authorList>
    </citation>
    <scope>NUCLEOTIDE SEQUENCE</scope>
    <source>
        <strain evidence="5">CF00136</strain>
    </source>
</reference>
<proteinExistence type="predicted"/>
<evidence type="ECO:0000313" key="5">
    <source>
        <dbReference type="EMBL" id="KAJ4251851.1"/>
    </source>
</evidence>